<dbReference type="EMBL" id="BPLQ01000719">
    <property type="protein sequence ID" value="GIX74256.1"/>
    <property type="molecule type" value="Genomic_DNA"/>
</dbReference>
<accession>A0AAV4MQH3</accession>
<feature type="transmembrane region" description="Helical" evidence="6">
    <location>
        <begin position="192"/>
        <end position="210"/>
    </location>
</feature>
<feature type="transmembrane region" description="Helical" evidence="6">
    <location>
        <begin position="258"/>
        <end position="277"/>
    </location>
</feature>
<name>A0AAV4MQH3_9ARAC</name>
<evidence type="ECO:0000256" key="5">
    <source>
        <dbReference type="ARBA" id="ARBA00023136"/>
    </source>
</evidence>
<dbReference type="GO" id="GO:0050909">
    <property type="term" value="P:sensory perception of taste"/>
    <property type="evidence" value="ECO:0007669"/>
    <property type="project" value="InterPro"/>
</dbReference>
<evidence type="ECO:0000313" key="8">
    <source>
        <dbReference type="Proteomes" id="UP001054837"/>
    </source>
</evidence>
<evidence type="ECO:0000256" key="3">
    <source>
        <dbReference type="ARBA" id="ARBA00022692"/>
    </source>
</evidence>
<feature type="transmembrane region" description="Helical" evidence="6">
    <location>
        <begin position="48"/>
        <end position="70"/>
    </location>
</feature>
<dbReference type="GO" id="GO:0005886">
    <property type="term" value="C:plasma membrane"/>
    <property type="evidence" value="ECO:0007669"/>
    <property type="project" value="UniProtKB-SubCell"/>
</dbReference>
<dbReference type="Proteomes" id="UP001054837">
    <property type="component" value="Unassembled WGS sequence"/>
</dbReference>
<dbReference type="Pfam" id="PF08395">
    <property type="entry name" value="7tm_7"/>
    <property type="match status" value="1"/>
</dbReference>
<evidence type="ECO:0000256" key="1">
    <source>
        <dbReference type="ARBA" id="ARBA00004651"/>
    </source>
</evidence>
<evidence type="ECO:0008006" key="9">
    <source>
        <dbReference type="Google" id="ProtNLM"/>
    </source>
</evidence>
<feature type="transmembrane region" description="Helical" evidence="6">
    <location>
        <begin position="289"/>
        <end position="309"/>
    </location>
</feature>
<organism evidence="7 8">
    <name type="scientific">Caerostris darwini</name>
    <dbReference type="NCBI Taxonomy" id="1538125"/>
    <lineage>
        <taxon>Eukaryota</taxon>
        <taxon>Metazoa</taxon>
        <taxon>Ecdysozoa</taxon>
        <taxon>Arthropoda</taxon>
        <taxon>Chelicerata</taxon>
        <taxon>Arachnida</taxon>
        <taxon>Araneae</taxon>
        <taxon>Araneomorphae</taxon>
        <taxon>Entelegynae</taxon>
        <taxon>Araneoidea</taxon>
        <taxon>Araneidae</taxon>
        <taxon>Caerostris</taxon>
    </lineage>
</organism>
<keyword evidence="3 6" id="KW-0812">Transmembrane</keyword>
<comment type="subcellular location">
    <subcellularLocation>
        <location evidence="1">Cell membrane</location>
        <topology evidence="1">Multi-pass membrane protein</topology>
    </subcellularLocation>
</comment>
<evidence type="ECO:0000256" key="4">
    <source>
        <dbReference type="ARBA" id="ARBA00022989"/>
    </source>
</evidence>
<dbReference type="AlphaFoldDB" id="A0AAV4MQH3"/>
<evidence type="ECO:0000313" key="7">
    <source>
        <dbReference type="EMBL" id="GIX74256.1"/>
    </source>
</evidence>
<keyword evidence="5 6" id="KW-0472">Membrane</keyword>
<sequence>MPPISLIQKLMPEATFAEEEKTYLWSYLYFTGIPISNKFTLKSWIYRLWRYVFPIFLHVVLVCAIIQLILGYRTGVWNINIIISCSLVNFLSVGVWHSVYRKRRYVSELLAKLEEIQSSCVASHLQRMETITINGVLLVYSVTPTAFSFLVANSVIEESKDAFWTFSYKPEDILCGKILLFVSVNAYECLQIIFPGLLTCMYCTLCYKLSKFLVCFKRRSREVIGEASCRLPLKQLVNQYFMILNTVELLQKIFSEPIFLLILMSSLHMFSMVGYLMPFFKYEFTVVNIVEMVVITMTNTLSTVAIIIFSSKITANIQKVKQIFHRYKENMILESHGNGDPVIQLVIDRENIELSACNIIIFKKSFILSMFGALLTYSLLIFQISN</sequence>
<protein>
    <recommendedName>
        <fullName evidence="9">Gustatory receptor</fullName>
    </recommendedName>
</protein>
<proteinExistence type="predicted"/>
<keyword evidence="8" id="KW-1185">Reference proteome</keyword>
<keyword evidence="4 6" id="KW-1133">Transmembrane helix</keyword>
<gene>
    <name evidence="7" type="primary">AVEN_11023_1</name>
    <name evidence="7" type="ORF">CDAR_504971</name>
</gene>
<feature type="transmembrane region" description="Helical" evidence="6">
    <location>
        <begin position="76"/>
        <end position="96"/>
    </location>
</feature>
<feature type="transmembrane region" description="Helical" evidence="6">
    <location>
        <begin position="366"/>
        <end position="385"/>
    </location>
</feature>
<comment type="caution">
    <text evidence="7">The sequence shown here is derived from an EMBL/GenBank/DDBJ whole genome shotgun (WGS) entry which is preliminary data.</text>
</comment>
<keyword evidence="2" id="KW-1003">Cell membrane</keyword>
<reference evidence="7 8" key="1">
    <citation type="submission" date="2021-06" db="EMBL/GenBank/DDBJ databases">
        <title>Caerostris darwini draft genome.</title>
        <authorList>
            <person name="Kono N."/>
            <person name="Arakawa K."/>
        </authorList>
    </citation>
    <scope>NUCLEOTIDE SEQUENCE [LARGE SCALE GENOMIC DNA]</scope>
</reference>
<evidence type="ECO:0000256" key="6">
    <source>
        <dbReference type="SAM" id="Phobius"/>
    </source>
</evidence>
<feature type="transmembrane region" description="Helical" evidence="6">
    <location>
        <begin position="135"/>
        <end position="156"/>
    </location>
</feature>
<dbReference type="InterPro" id="IPR013604">
    <property type="entry name" value="7TM_chemorcpt"/>
</dbReference>
<evidence type="ECO:0000256" key="2">
    <source>
        <dbReference type="ARBA" id="ARBA00022475"/>
    </source>
</evidence>